<proteinExistence type="predicted"/>
<keyword evidence="3" id="KW-1185">Reference proteome</keyword>
<evidence type="ECO:0000256" key="1">
    <source>
        <dbReference type="SAM" id="MobiDB-lite"/>
    </source>
</evidence>
<dbReference type="Proteomes" id="UP000250321">
    <property type="component" value="Unassembled WGS sequence"/>
</dbReference>
<gene>
    <name evidence="2" type="ORF">Pyn_39638</name>
</gene>
<evidence type="ECO:0000313" key="2">
    <source>
        <dbReference type="EMBL" id="PQQ07277.1"/>
    </source>
</evidence>
<feature type="region of interest" description="Disordered" evidence="1">
    <location>
        <begin position="1"/>
        <end position="109"/>
    </location>
</feature>
<organism evidence="2 3">
    <name type="scientific">Prunus yedoensis var. nudiflora</name>
    <dbReference type="NCBI Taxonomy" id="2094558"/>
    <lineage>
        <taxon>Eukaryota</taxon>
        <taxon>Viridiplantae</taxon>
        <taxon>Streptophyta</taxon>
        <taxon>Embryophyta</taxon>
        <taxon>Tracheophyta</taxon>
        <taxon>Spermatophyta</taxon>
        <taxon>Magnoliopsida</taxon>
        <taxon>eudicotyledons</taxon>
        <taxon>Gunneridae</taxon>
        <taxon>Pentapetalae</taxon>
        <taxon>rosids</taxon>
        <taxon>fabids</taxon>
        <taxon>Rosales</taxon>
        <taxon>Rosaceae</taxon>
        <taxon>Amygdaloideae</taxon>
        <taxon>Amygdaleae</taxon>
        <taxon>Prunus</taxon>
    </lineage>
</organism>
<accession>A0A314YLH5</accession>
<protein>
    <submittedName>
        <fullName evidence="2">Uncharacterized protein</fullName>
    </submittedName>
</protein>
<dbReference type="AlphaFoldDB" id="A0A314YLH5"/>
<sequence>MSTGQLFLKPNLENQNSRFLRPPGNAPQPAAASKSNGKSGSKTKSGSKKKKGKPSSSDVFKINGNTINGGKADKAGVFGFGNKYIGRKKQVEEESSSGSETDDSSEDGE</sequence>
<evidence type="ECO:0000313" key="3">
    <source>
        <dbReference type="Proteomes" id="UP000250321"/>
    </source>
</evidence>
<dbReference type="OrthoDB" id="1166195at2759"/>
<reference evidence="2 3" key="1">
    <citation type="submission" date="2018-02" db="EMBL/GenBank/DDBJ databases">
        <title>Draft genome of wild Prunus yedoensis var. nudiflora.</title>
        <authorList>
            <person name="Baek S."/>
            <person name="Kim J.-H."/>
            <person name="Choi K."/>
            <person name="Kim G.-B."/>
            <person name="Cho A."/>
            <person name="Jang H."/>
            <person name="Shin C.-H."/>
            <person name="Yu H.-J."/>
            <person name="Mun J.-H."/>
        </authorList>
    </citation>
    <scope>NUCLEOTIDE SEQUENCE [LARGE SCALE GENOMIC DNA]</scope>
    <source>
        <strain evidence="3">cv. Jeju island</strain>
        <tissue evidence="2">Leaf</tissue>
    </source>
</reference>
<feature type="compositionally biased region" description="Acidic residues" evidence="1">
    <location>
        <begin position="100"/>
        <end position="109"/>
    </location>
</feature>
<dbReference type="EMBL" id="PJQY01000873">
    <property type="protein sequence ID" value="PQQ07277.1"/>
    <property type="molecule type" value="Genomic_DNA"/>
</dbReference>
<name>A0A314YLH5_PRUYE</name>
<comment type="caution">
    <text evidence="2">The sequence shown here is derived from an EMBL/GenBank/DDBJ whole genome shotgun (WGS) entry which is preliminary data.</text>
</comment>
<feature type="compositionally biased region" description="Low complexity" evidence="1">
    <location>
        <begin position="33"/>
        <end position="44"/>
    </location>
</feature>